<keyword evidence="2" id="KW-0342">GTP-binding</keyword>
<dbReference type="SMART" id="SM00053">
    <property type="entry name" value="DYNc"/>
    <property type="match status" value="1"/>
</dbReference>
<gene>
    <name evidence="5" type="ORF">QBC42DRAFT_342663</name>
</gene>
<organism evidence="5 6">
    <name type="scientific">Cladorrhinum samala</name>
    <dbReference type="NCBI Taxonomy" id="585594"/>
    <lineage>
        <taxon>Eukaryota</taxon>
        <taxon>Fungi</taxon>
        <taxon>Dikarya</taxon>
        <taxon>Ascomycota</taxon>
        <taxon>Pezizomycotina</taxon>
        <taxon>Sordariomycetes</taxon>
        <taxon>Sordariomycetidae</taxon>
        <taxon>Sordariales</taxon>
        <taxon>Podosporaceae</taxon>
        <taxon>Cladorrhinum</taxon>
    </lineage>
</organism>
<proteinExistence type="predicted"/>
<dbReference type="Gene3D" id="1.20.120.1240">
    <property type="entry name" value="Dynamin, middle domain"/>
    <property type="match status" value="1"/>
</dbReference>
<dbReference type="GO" id="GO:0005525">
    <property type="term" value="F:GTP binding"/>
    <property type="evidence" value="ECO:0007669"/>
    <property type="project" value="InterPro"/>
</dbReference>
<feature type="region of interest" description="Disordered" evidence="3">
    <location>
        <begin position="966"/>
        <end position="988"/>
    </location>
</feature>
<dbReference type="Pfam" id="PF01031">
    <property type="entry name" value="Dynamin_M"/>
    <property type="match status" value="1"/>
</dbReference>
<comment type="caution">
    <text evidence="5">The sequence shown here is derived from an EMBL/GenBank/DDBJ whole genome shotgun (WGS) entry which is preliminary data.</text>
</comment>
<feature type="region of interest" description="Disordered" evidence="3">
    <location>
        <begin position="610"/>
        <end position="684"/>
    </location>
</feature>
<dbReference type="GO" id="GO:0031623">
    <property type="term" value="P:receptor internalization"/>
    <property type="evidence" value="ECO:0007669"/>
    <property type="project" value="TreeGrafter"/>
</dbReference>
<dbReference type="PANTHER" id="PTHR11566">
    <property type="entry name" value="DYNAMIN"/>
    <property type="match status" value="1"/>
</dbReference>
<keyword evidence="1" id="KW-0547">Nucleotide-binding</keyword>
<dbReference type="Proteomes" id="UP001321749">
    <property type="component" value="Unassembled WGS sequence"/>
</dbReference>
<dbReference type="Pfam" id="PF00350">
    <property type="entry name" value="Dynamin_N"/>
    <property type="match status" value="1"/>
</dbReference>
<feature type="region of interest" description="Disordered" evidence="3">
    <location>
        <begin position="1"/>
        <end position="23"/>
    </location>
</feature>
<dbReference type="SUPFAM" id="SSF52540">
    <property type="entry name" value="P-loop containing nucleoside triphosphate hydrolases"/>
    <property type="match status" value="1"/>
</dbReference>
<dbReference type="InterPro" id="IPR001401">
    <property type="entry name" value="Dynamin_GTPase"/>
</dbReference>
<name>A0AAV9I198_9PEZI</name>
<feature type="compositionally biased region" description="Polar residues" evidence="3">
    <location>
        <begin position="655"/>
        <end position="684"/>
    </location>
</feature>
<dbReference type="InterPro" id="IPR045063">
    <property type="entry name" value="Dynamin_N"/>
</dbReference>
<dbReference type="InterPro" id="IPR027417">
    <property type="entry name" value="P-loop_NTPase"/>
</dbReference>
<feature type="domain" description="GED" evidence="4">
    <location>
        <begin position="866"/>
        <end position="963"/>
    </location>
</feature>
<evidence type="ECO:0000256" key="3">
    <source>
        <dbReference type="SAM" id="MobiDB-lite"/>
    </source>
</evidence>
<dbReference type="PROSITE" id="PS51388">
    <property type="entry name" value="GED"/>
    <property type="match status" value="1"/>
</dbReference>
<evidence type="ECO:0000256" key="2">
    <source>
        <dbReference type="ARBA" id="ARBA00023134"/>
    </source>
</evidence>
<evidence type="ECO:0000313" key="6">
    <source>
        <dbReference type="Proteomes" id="UP001321749"/>
    </source>
</evidence>
<dbReference type="PRINTS" id="PR00195">
    <property type="entry name" value="DYNAMIN"/>
</dbReference>
<evidence type="ECO:0000256" key="1">
    <source>
        <dbReference type="ARBA" id="ARBA00022741"/>
    </source>
</evidence>
<dbReference type="Gene3D" id="3.40.50.300">
    <property type="entry name" value="P-loop containing nucleotide triphosphate hydrolases"/>
    <property type="match status" value="1"/>
</dbReference>
<reference evidence="5" key="2">
    <citation type="submission" date="2023-06" db="EMBL/GenBank/DDBJ databases">
        <authorList>
            <consortium name="Lawrence Berkeley National Laboratory"/>
            <person name="Mondo S.J."/>
            <person name="Hensen N."/>
            <person name="Bonometti L."/>
            <person name="Westerberg I."/>
            <person name="Brannstrom I.O."/>
            <person name="Guillou S."/>
            <person name="Cros-Aarteil S."/>
            <person name="Calhoun S."/>
            <person name="Haridas S."/>
            <person name="Kuo A."/>
            <person name="Pangilinan J."/>
            <person name="Riley R."/>
            <person name="Labutti K."/>
            <person name="Andreopoulos B."/>
            <person name="Lipzen A."/>
            <person name="Chen C."/>
            <person name="Yanf M."/>
            <person name="Daum C."/>
            <person name="Ng V."/>
            <person name="Clum A."/>
            <person name="Steindorff A."/>
            <person name="Ohm R."/>
            <person name="Martin F."/>
            <person name="Silar P."/>
            <person name="Natvig D."/>
            <person name="Lalanne C."/>
            <person name="Gautier V."/>
            <person name="Ament-Velasquez S.L."/>
            <person name="Kruys A."/>
            <person name="Hutchinson M.I."/>
            <person name="Powell A.J."/>
            <person name="Barry K."/>
            <person name="Miller A.N."/>
            <person name="Grigoriev I.V."/>
            <person name="Debuchy R."/>
            <person name="Gladieux P."/>
            <person name="Thoren M.H."/>
            <person name="Johannesson H."/>
        </authorList>
    </citation>
    <scope>NUCLEOTIDE SEQUENCE</scope>
    <source>
        <strain evidence="5">PSN324</strain>
    </source>
</reference>
<dbReference type="AlphaFoldDB" id="A0AAV9I198"/>
<evidence type="ECO:0000259" key="4">
    <source>
        <dbReference type="PROSITE" id="PS51388"/>
    </source>
</evidence>
<dbReference type="GO" id="GO:0005737">
    <property type="term" value="C:cytoplasm"/>
    <property type="evidence" value="ECO:0007669"/>
    <property type="project" value="TreeGrafter"/>
</dbReference>
<feature type="region of interest" description="Disordered" evidence="3">
    <location>
        <begin position="69"/>
        <end position="112"/>
    </location>
</feature>
<dbReference type="GO" id="GO:0008017">
    <property type="term" value="F:microtubule binding"/>
    <property type="evidence" value="ECO:0007669"/>
    <property type="project" value="TreeGrafter"/>
</dbReference>
<protein>
    <recommendedName>
        <fullName evidence="4">GED domain-containing protein</fullName>
    </recommendedName>
</protein>
<reference evidence="5" key="1">
    <citation type="journal article" date="2023" name="Mol. Phylogenet. Evol.">
        <title>Genome-scale phylogeny and comparative genomics of the fungal order Sordariales.</title>
        <authorList>
            <person name="Hensen N."/>
            <person name="Bonometti L."/>
            <person name="Westerberg I."/>
            <person name="Brannstrom I.O."/>
            <person name="Guillou S."/>
            <person name="Cros-Aarteil S."/>
            <person name="Calhoun S."/>
            <person name="Haridas S."/>
            <person name="Kuo A."/>
            <person name="Mondo S."/>
            <person name="Pangilinan J."/>
            <person name="Riley R."/>
            <person name="LaButti K."/>
            <person name="Andreopoulos B."/>
            <person name="Lipzen A."/>
            <person name="Chen C."/>
            <person name="Yan M."/>
            <person name="Daum C."/>
            <person name="Ng V."/>
            <person name="Clum A."/>
            <person name="Steindorff A."/>
            <person name="Ohm R.A."/>
            <person name="Martin F."/>
            <person name="Silar P."/>
            <person name="Natvig D.O."/>
            <person name="Lalanne C."/>
            <person name="Gautier V."/>
            <person name="Ament-Velasquez S.L."/>
            <person name="Kruys A."/>
            <person name="Hutchinson M.I."/>
            <person name="Powell A.J."/>
            <person name="Barry K."/>
            <person name="Miller A.N."/>
            <person name="Grigoriev I.V."/>
            <person name="Debuchy R."/>
            <person name="Gladieux P."/>
            <person name="Hiltunen Thoren M."/>
            <person name="Johannesson H."/>
        </authorList>
    </citation>
    <scope>NUCLEOTIDE SEQUENCE</scope>
    <source>
        <strain evidence="5">PSN324</strain>
    </source>
</reference>
<dbReference type="CDD" id="cd08771">
    <property type="entry name" value="DLP_1"/>
    <property type="match status" value="1"/>
</dbReference>
<dbReference type="GO" id="GO:0005874">
    <property type="term" value="C:microtubule"/>
    <property type="evidence" value="ECO:0007669"/>
    <property type="project" value="TreeGrafter"/>
</dbReference>
<sequence length="1003" mass="112708">MRIVTGFQYRDDAGSQPPSNRQIPRYYSDFTEVARSMANIKQEPGLAARPNANIGASREVVMETASEHQMTLDRQMRSAAPSLTDTRPRAPSTRPPPSTIAYEEPQDGSDSEVEFLEVRPSLKSEPGMEPIPAFASMTTQSMQGSFIGPNNPLKDFGHALKDINDALGELQARGIQHVVNLPELVLVGDQSSGKSSLMSAIAGLSLPRSTGTCTRCPIHIRISKADEWSCRVFLDQQYEFQPPGHQITEADVTASNKFPPWVRCGPSRSKRVEFKVIQHRFDSEDVETVLRCAQLAILNPSTPYQAFIPKPRTGEGSDGSRLTQPNMAVRKEESSEAQFSPNTVALEIKGPDMADLNFYDLPGVFNTARRREESYLERVVQNLTSEYIARPNAIILWAVPMNLDTENSLALRLIRRSRAEHRCVGVITKADLLPVGDDAVKRWSATIRGEPSRLTGLGFFITSRQGTDLEEQTKREEAFFNRTAESTGNWPHDFDQFQDSCGVEKLKSFLSLKLGQEFAKVLPEVKHKVNRRLQTIGEQLKLYPDPPLNPEMVIMRSLSEFSGGVERRVAEQQFAGAWDARCAEVFRHNILSLKPKYNVKEHAKGVTSSKPVYIDLESGSPGPSPTPTPRKRVAQSETPGHRRQRIKAEDANGNVFPSTPTHIRNTAPHSRNATPTQNPFRGQQNRSKTLMDIRLMIQANAILGQPGLVSANVYQPLFLEAVETWNRPLGAFIDGTFAFLKNEIELILDETFRRLKNRAIYKESRQYMEEFIEQEKKDLRVQLLRIYKLESQRLFTKDAASLDRYKAEELKVMTRHRNHYRILAHNGDDIRPPPKMEDLTDEELAQETAKMAKELRNLGPELFEQELNVAAYTRAHYLVAAHRFIDYVCMHVMSGVLPRFQNAIGTYLLEKLGLVNSGTTPEIVERLMDEEPEIGQKRRDLLTEKGTLDGAMEIIVNLENQQAASQNDHSQSIDTLQGSLASQGSPLSDRTRVYTAATAYGDA</sequence>
<dbReference type="InterPro" id="IPR000375">
    <property type="entry name" value="Dynamin_stalk"/>
</dbReference>
<evidence type="ECO:0000313" key="5">
    <source>
        <dbReference type="EMBL" id="KAK4466766.1"/>
    </source>
</evidence>
<dbReference type="GO" id="GO:0003924">
    <property type="term" value="F:GTPase activity"/>
    <property type="evidence" value="ECO:0007669"/>
    <property type="project" value="InterPro"/>
</dbReference>
<dbReference type="InterPro" id="IPR022812">
    <property type="entry name" value="Dynamin"/>
</dbReference>
<accession>A0AAV9I198</accession>
<dbReference type="InterPro" id="IPR020850">
    <property type="entry name" value="GED_dom"/>
</dbReference>
<dbReference type="PANTHER" id="PTHR11566:SF131">
    <property type="entry name" value="GTPASE, PUTATIVE (AFU_ORTHOLOGUE AFUA_6G07630)-RELATED"/>
    <property type="match status" value="1"/>
</dbReference>
<dbReference type="EMBL" id="MU864929">
    <property type="protein sequence ID" value="KAK4466766.1"/>
    <property type="molecule type" value="Genomic_DNA"/>
</dbReference>
<dbReference type="GO" id="GO:0005886">
    <property type="term" value="C:plasma membrane"/>
    <property type="evidence" value="ECO:0007669"/>
    <property type="project" value="TreeGrafter"/>
</dbReference>
<keyword evidence="6" id="KW-1185">Reference proteome</keyword>